<protein>
    <submittedName>
        <fullName evidence="1">Uncharacterized protein</fullName>
    </submittedName>
</protein>
<accession>A0A2P2IIV4</accession>
<organism evidence="1">
    <name type="scientific">Rhizophora mucronata</name>
    <name type="common">Asiatic mangrove</name>
    <dbReference type="NCBI Taxonomy" id="61149"/>
    <lineage>
        <taxon>Eukaryota</taxon>
        <taxon>Viridiplantae</taxon>
        <taxon>Streptophyta</taxon>
        <taxon>Embryophyta</taxon>
        <taxon>Tracheophyta</taxon>
        <taxon>Spermatophyta</taxon>
        <taxon>Magnoliopsida</taxon>
        <taxon>eudicotyledons</taxon>
        <taxon>Gunneridae</taxon>
        <taxon>Pentapetalae</taxon>
        <taxon>rosids</taxon>
        <taxon>fabids</taxon>
        <taxon>Malpighiales</taxon>
        <taxon>Rhizophoraceae</taxon>
        <taxon>Rhizophora</taxon>
    </lineage>
</organism>
<proteinExistence type="predicted"/>
<evidence type="ECO:0000313" key="1">
    <source>
        <dbReference type="EMBL" id="MBW81142.1"/>
    </source>
</evidence>
<dbReference type="EMBL" id="GGEC01000659">
    <property type="protein sequence ID" value="MBW81142.1"/>
    <property type="molecule type" value="Transcribed_RNA"/>
</dbReference>
<sequence length="33" mass="4051">MSRHQKFFWILSGEQGLQTLVFLLQMRRMLLEI</sequence>
<name>A0A2P2IIV4_RHIMU</name>
<reference evidence="1" key="1">
    <citation type="submission" date="2018-02" db="EMBL/GenBank/DDBJ databases">
        <title>Rhizophora mucronata_Transcriptome.</title>
        <authorList>
            <person name="Meera S.P."/>
            <person name="Sreeshan A."/>
            <person name="Augustine A."/>
        </authorList>
    </citation>
    <scope>NUCLEOTIDE SEQUENCE</scope>
    <source>
        <tissue evidence="1">Leaf</tissue>
    </source>
</reference>
<dbReference type="AlphaFoldDB" id="A0A2P2IIV4"/>